<name>A0ABN9FXG0_9NEOB</name>
<protein>
    <submittedName>
        <fullName evidence="2">Uncharacterized protein</fullName>
    </submittedName>
</protein>
<dbReference type="Proteomes" id="UP001162483">
    <property type="component" value="Unassembled WGS sequence"/>
</dbReference>
<comment type="caution">
    <text evidence="2">The sequence shown here is derived from an EMBL/GenBank/DDBJ whole genome shotgun (WGS) entry which is preliminary data.</text>
</comment>
<accession>A0ABN9FXG0</accession>
<organism evidence="2 3">
    <name type="scientific">Staurois parvus</name>
    <dbReference type="NCBI Taxonomy" id="386267"/>
    <lineage>
        <taxon>Eukaryota</taxon>
        <taxon>Metazoa</taxon>
        <taxon>Chordata</taxon>
        <taxon>Craniata</taxon>
        <taxon>Vertebrata</taxon>
        <taxon>Euteleostomi</taxon>
        <taxon>Amphibia</taxon>
        <taxon>Batrachia</taxon>
        <taxon>Anura</taxon>
        <taxon>Neobatrachia</taxon>
        <taxon>Ranoidea</taxon>
        <taxon>Ranidae</taxon>
        <taxon>Staurois</taxon>
    </lineage>
</organism>
<proteinExistence type="predicted"/>
<sequence>MFYIVYKKMTVFKTLKFAAGSDPRTSRRHRDRNTEGGIGRRRWPGTLQEGHRGSEGQGKRCRKSLSNAAG</sequence>
<dbReference type="EMBL" id="CATNWA010017557">
    <property type="protein sequence ID" value="CAI9601354.1"/>
    <property type="molecule type" value="Genomic_DNA"/>
</dbReference>
<feature type="region of interest" description="Disordered" evidence="1">
    <location>
        <begin position="19"/>
        <end position="70"/>
    </location>
</feature>
<evidence type="ECO:0000256" key="1">
    <source>
        <dbReference type="SAM" id="MobiDB-lite"/>
    </source>
</evidence>
<feature type="compositionally biased region" description="Basic and acidic residues" evidence="1">
    <location>
        <begin position="49"/>
        <end position="58"/>
    </location>
</feature>
<reference evidence="2" key="1">
    <citation type="submission" date="2023-05" db="EMBL/GenBank/DDBJ databases">
        <authorList>
            <person name="Stuckert A."/>
        </authorList>
    </citation>
    <scope>NUCLEOTIDE SEQUENCE</scope>
</reference>
<evidence type="ECO:0000313" key="3">
    <source>
        <dbReference type="Proteomes" id="UP001162483"/>
    </source>
</evidence>
<evidence type="ECO:0000313" key="2">
    <source>
        <dbReference type="EMBL" id="CAI9601354.1"/>
    </source>
</evidence>
<gene>
    <name evidence="2" type="ORF">SPARVUS_LOCUS12967313</name>
</gene>
<keyword evidence="3" id="KW-1185">Reference proteome</keyword>